<dbReference type="PROSITE" id="PS50983">
    <property type="entry name" value="FE_B12_PBP"/>
    <property type="match status" value="1"/>
</dbReference>
<dbReference type="AlphaFoldDB" id="A0A1G7I498"/>
<dbReference type="EMBL" id="FNAV01000012">
    <property type="protein sequence ID" value="SDF07286.1"/>
    <property type="molecule type" value="Genomic_DNA"/>
</dbReference>
<dbReference type="InterPro" id="IPR050902">
    <property type="entry name" value="ABC_Transporter_SBP"/>
</dbReference>
<dbReference type="Proteomes" id="UP000198994">
    <property type="component" value="Unassembled WGS sequence"/>
</dbReference>
<evidence type="ECO:0000256" key="1">
    <source>
        <dbReference type="SAM" id="SignalP"/>
    </source>
</evidence>
<feature type="signal peptide" evidence="1">
    <location>
        <begin position="1"/>
        <end position="31"/>
    </location>
</feature>
<feature type="chain" id="PRO_5011455173" evidence="1">
    <location>
        <begin position="32"/>
        <end position="292"/>
    </location>
</feature>
<evidence type="ECO:0000313" key="4">
    <source>
        <dbReference type="Proteomes" id="UP000198994"/>
    </source>
</evidence>
<dbReference type="STRING" id="282683.SAMN04488105_11218"/>
<name>A0A1G7I498_9RHOB</name>
<dbReference type="PANTHER" id="PTHR30535">
    <property type="entry name" value="VITAMIN B12-BINDING PROTEIN"/>
    <property type="match status" value="1"/>
</dbReference>
<reference evidence="4" key="1">
    <citation type="submission" date="2016-10" db="EMBL/GenBank/DDBJ databases">
        <authorList>
            <person name="Varghese N."/>
            <person name="Submissions S."/>
        </authorList>
    </citation>
    <scope>NUCLEOTIDE SEQUENCE [LARGE SCALE GENOMIC DNA]</scope>
    <source>
        <strain evidence="4">DSM 10146</strain>
    </source>
</reference>
<proteinExistence type="predicted"/>
<dbReference type="RefSeq" id="WP_089961693.1">
    <property type="nucleotide sequence ID" value="NZ_FNAV01000012.1"/>
</dbReference>
<dbReference type="Gene3D" id="3.40.50.1980">
    <property type="entry name" value="Nitrogenase molybdenum iron protein domain"/>
    <property type="match status" value="2"/>
</dbReference>
<evidence type="ECO:0000259" key="2">
    <source>
        <dbReference type="PROSITE" id="PS50983"/>
    </source>
</evidence>
<dbReference type="Pfam" id="PF01497">
    <property type="entry name" value="Peripla_BP_2"/>
    <property type="match status" value="1"/>
</dbReference>
<sequence>MNRRSVLALTLSSAAYLALGGLGAAILPAQAARGEADTLAIGGSVTEIVYALGQQHRLIARDTTSTFPPEAQALPDVGYMRALSPEGVLSVSPDLILSEEGAGPPETLGVLEEAAIPFITVPGGFDAESVAAKIRAVGDALEVPDEAEALARQVTGQIETAKARAQEHGGAPKRVLFVLSAQGGRLMGAGDDTGAAAIIAMAGGVNALEGVTGYKPLSDEAAAAAAPDVILMMDRGGDHGASAEELFALPALAVTPAAESRSLVQMDGLKLLGFGPRTGAAVSELAAALYGS</sequence>
<keyword evidence="1" id="KW-0732">Signal</keyword>
<keyword evidence="4" id="KW-1185">Reference proteome</keyword>
<feature type="domain" description="Fe/B12 periplasmic-binding" evidence="2">
    <location>
        <begin position="37"/>
        <end position="292"/>
    </location>
</feature>
<dbReference type="OrthoDB" id="9797736at2"/>
<dbReference type="PANTHER" id="PTHR30535:SF4">
    <property type="entry name" value="HEMIN-BINDING PERIPLASMIC PROTEIN HMUT"/>
    <property type="match status" value="1"/>
</dbReference>
<dbReference type="InterPro" id="IPR002491">
    <property type="entry name" value="ABC_transptr_periplasmic_BD"/>
</dbReference>
<gene>
    <name evidence="3" type="ORF">SAMN04488105_11218</name>
</gene>
<evidence type="ECO:0000313" key="3">
    <source>
        <dbReference type="EMBL" id="SDF07286.1"/>
    </source>
</evidence>
<accession>A0A1G7I498</accession>
<organism evidence="3 4">
    <name type="scientific">Salipiger thiooxidans</name>
    <dbReference type="NCBI Taxonomy" id="282683"/>
    <lineage>
        <taxon>Bacteria</taxon>
        <taxon>Pseudomonadati</taxon>
        <taxon>Pseudomonadota</taxon>
        <taxon>Alphaproteobacteria</taxon>
        <taxon>Rhodobacterales</taxon>
        <taxon>Roseobacteraceae</taxon>
        <taxon>Salipiger</taxon>
    </lineage>
</organism>
<dbReference type="SUPFAM" id="SSF53807">
    <property type="entry name" value="Helical backbone' metal receptor"/>
    <property type="match status" value="1"/>
</dbReference>
<protein>
    <submittedName>
        <fullName evidence="3">Iron complex transport system substrate-binding protein</fullName>
    </submittedName>
</protein>